<evidence type="ECO:0000313" key="2">
    <source>
        <dbReference type="EMBL" id="KAK9307460.1"/>
    </source>
</evidence>
<feature type="region of interest" description="Disordered" evidence="1">
    <location>
        <begin position="36"/>
        <end position="62"/>
    </location>
</feature>
<comment type="caution">
    <text evidence="2">The sequence shown here is derived from an EMBL/GenBank/DDBJ whole genome shotgun (WGS) entry which is preliminary data.</text>
</comment>
<protein>
    <submittedName>
        <fullName evidence="2">Uncharacterized protein</fullName>
    </submittedName>
</protein>
<gene>
    <name evidence="2" type="ORF">QLX08_002257</name>
</gene>
<proteinExistence type="predicted"/>
<evidence type="ECO:0000256" key="1">
    <source>
        <dbReference type="SAM" id="MobiDB-lite"/>
    </source>
</evidence>
<dbReference type="AlphaFoldDB" id="A0AAW1ABS7"/>
<reference evidence="2 3" key="1">
    <citation type="submission" date="2024-05" db="EMBL/GenBank/DDBJ databases">
        <title>The nuclear and mitochondrial genome assemblies of Tetragonisca angustula (Apidae: Meliponini), a tiny yet remarkable pollinator in the Neotropics.</title>
        <authorList>
            <person name="Ferrari R."/>
            <person name="Ricardo P.C."/>
            <person name="Dias F.C."/>
            <person name="Araujo N.S."/>
            <person name="Soares D.O."/>
            <person name="Zhou Q.-S."/>
            <person name="Zhu C.-D."/>
            <person name="Coutinho L."/>
            <person name="Airas M.C."/>
            <person name="Batista T.M."/>
        </authorList>
    </citation>
    <scope>NUCLEOTIDE SEQUENCE [LARGE SCALE GENOMIC DNA]</scope>
    <source>
        <strain evidence="2">ASF017062</strain>
        <tissue evidence="2">Abdomen</tissue>
    </source>
</reference>
<feature type="region of interest" description="Disordered" evidence="1">
    <location>
        <begin position="76"/>
        <end position="99"/>
    </location>
</feature>
<evidence type="ECO:0000313" key="3">
    <source>
        <dbReference type="Proteomes" id="UP001432146"/>
    </source>
</evidence>
<sequence length="99" mass="10908">MRPECLKIVTRDVKTVDARYLDFDRKELYTSSGLATGQRTVPVPPSTKKGRDGIPLALSPEIDSGTSDAAIEMILSQEDIDPTDYPRDRSLSKSIKSVP</sequence>
<keyword evidence="3" id="KW-1185">Reference proteome</keyword>
<dbReference type="Proteomes" id="UP001432146">
    <property type="component" value="Unassembled WGS sequence"/>
</dbReference>
<name>A0AAW1ABS7_9HYME</name>
<organism evidence="2 3">
    <name type="scientific">Tetragonisca angustula</name>
    <dbReference type="NCBI Taxonomy" id="166442"/>
    <lineage>
        <taxon>Eukaryota</taxon>
        <taxon>Metazoa</taxon>
        <taxon>Ecdysozoa</taxon>
        <taxon>Arthropoda</taxon>
        <taxon>Hexapoda</taxon>
        <taxon>Insecta</taxon>
        <taxon>Pterygota</taxon>
        <taxon>Neoptera</taxon>
        <taxon>Endopterygota</taxon>
        <taxon>Hymenoptera</taxon>
        <taxon>Apocrita</taxon>
        <taxon>Aculeata</taxon>
        <taxon>Apoidea</taxon>
        <taxon>Anthophila</taxon>
        <taxon>Apidae</taxon>
        <taxon>Tetragonisca</taxon>
    </lineage>
</organism>
<accession>A0AAW1ABS7</accession>
<dbReference type="EMBL" id="JAWNGG020000029">
    <property type="protein sequence ID" value="KAK9307460.1"/>
    <property type="molecule type" value="Genomic_DNA"/>
</dbReference>